<keyword evidence="3" id="KW-1185">Reference proteome</keyword>
<sequence>MLTYSTYSEAGGVGKTTTAANLAVAHARAGNVH</sequence>
<evidence type="ECO:0000259" key="1">
    <source>
        <dbReference type="Pfam" id="PF01656"/>
    </source>
</evidence>
<evidence type="ECO:0000313" key="3">
    <source>
        <dbReference type="Proteomes" id="UP000198902"/>
    </source>
</evidence>
<dbReference type="EMBL" id="CSTE01000004">
    <property type="protein sequence ID" value="CQR52607.1"/>
    <property type="molecule type" value="Genomic_DNA"/>
</dbReference>
<dbReference type="InterPro" id="IPR027417">
    <property type="entry name" value="P-loop_NTPase"/>
</dbReference>
<dbReference type="InterPro" id="IPR002586">
    <property type="entry name" value="CobQ/CobB/MinD/ParA_Nub-bd_dom"/>
</dbReference>
<name>A0A0D6JV28_9EURY</name>
<dbReference type="SUPFAM" id="SSF52540">
    <property type="entry name" value="P-loop containing nucleoside triphosphate hydrolases"/>
    <property type="match status" value="1"/>
</dbReference>
<dbReference type="Gene3D" id="3.40.50.300">
    <property type="entry name" value="P-loop containing nucleotide triphosphate hydrolases"/>
    <property type="match status" value="1"/>
</dbReference>
<protein>
    <recommendedName>
        <fullName evidence="1">CobQ/CobB/MinD/ParA nucleotide binding domain-containing protein</fullName>
    </recommendedName>
</protein>
<dbReference type="RefSeq" id="WP_226908775.1">
    <property type="nucleotide sequence ID" value="NZ_CABLRR010000004.1"/>
</dbReference>
<accession>A0A0D6JV28</accession>
<gene>
    <name evidence="2" type="ORF">BN996_03223</name>
</gene>
<dbReference type="Pfam" id="PF01656">
    <property type="entry name" value="CbiA"/>
    <property type="match status" value="1"/>
</dbReference>
<evidence type="ECO:0000313" key="2">
    <source>
        <dbReference type="EMBL" id="CQR52607.1"/>
    </source>
</evidence>
<organism evidence="2 3">
    <name type="scientific">Haloferax massiliensis</name>
    <dbReference type="NCBI Taxonomy" id="1476858"/>
    <lineage>
        <taxon>Archaea</taxon>
        <taxon>Methanobacteriati</taxon>
        <taxon>Methanobacteriota</taxon>
        <taxon>Stenosarchaea group</taxon>
        <taxon>Halobacteria</taxon>
        <taxon>Halobacteriales</taxon>
        <taxon>Haloferacaceae</taxon>
        <taxon>Haloferax</taxon>
    </lineage>
</organism>
<proteinExistence type="predicted"/>
<dbReference type="AlphaFoldDB" id="A0A0D6JV28"/>
<reference evidence="3" key="1">
    <citation type="submission" date="2015-03" db="EMBL/GenBank/DDBJ databases">
        <authorList>
            <person name="Urmite Genomes"/>
        </authorList>
    </citation>
    <scope>NUCLEOTIDE SEQUENCE [LARGE SCALE GENOMIC DNA]</scope>
    <source>
        <strain evidence="3">Arc-Hr</strain>
    </source>
</reference>
<dbReference type="Proteomes" id="UP000198902">
    <property type="component" value="Unassembled WGS sequence"/>
</dbReference>
<feature type="domain" description="CobQ/CobB/MinD/ParA nucleotide binding" evidence="1">
    <location>
        <begin position="7"/>
        <end position="30"/>
    </location>
</feature>